<name>A0A6J5LAI5_9CAUD</name>
<protein>
    <submittedName>
        <fullName evidence="1">Uncharacterized protein</fullName>
    </submittedName>
</protein>
<dbReference type="EMBL" id="LR796230">
    <property type="protein sequence ID" value="CAB4128839.1"/>
    <property type="molecule type" value="Genomic_DNA"/>
</dbReference>
<proteinExistence type="predicted"/>
<sequence length="93" mass="10161">MAKRKGLSTIYARVEMLTQDTHEAADGDNRAYCYKRALDRLALARKARRHGDGAAADLYRDAAGEYRRLAAAAPATKASEARIAKVRQIVGLA</sequence>
<reference evidence="1" key="1">
    <citation type="submission" date="2020-04" db="EMBL/GenBank/DDBJ databases">
        <authorList>
            <person name="Chiriac C."/>
            <person name="Salcher M."/>
            <person name="Ghai R."/>
            <person name="Kavagutti S V."/>
        </authorList>
    </citation>
    <scope>NUCLEOTIDE SEQUENCE</scope>
</reference>
<evidence type="ECO:0000313" key="1">
    <source>
        <dbReference type="EMBL" id="CAB4128839.1"/>
    </source>
</evidence>
<gene>
    <name evidence="1" type="ORF">UFOVP114_89</name>
</gene>
<organism evidence="1">
    <name type="scientific">uncultured Caudovirales phage</name>
    <dbReference type="NCBI Taxonomy" id="2100421"/>
    <lineage>
        <taxon>Viruses</taxon>
        <taxon>Duplodnaviria</taxon>
        <taxon>Heunggongvirae</taxon>
        <taxon>Uroviricota</taxon>
        <taxon>Caudoviricetes</taxon>
        <taxon>Peduoviridae</taxon>
        <taxon>Maltschvirus</taxon>
        <taxon>Maltschvirus maltsch</taxon>
    </lineage>
</organism>
<accession>A0A6J5LAI5</accession>